<organism evidence="3 4">
    <name type="scientific">Janibacter hoylei PVAS-1</name>
    <dbReference type="NCBI Taxonomy" id="1210046"/>
    <lineage>
        <taxon>Bacteria</taxon>
        <taxon>Bacillati</taxon>
        <taxon>Actinomycetota</taxon>
        <taxon>Actinomycetes</taxon>
        <taxon>Micrococcales</taxon>
        <taxon>Intrasporangiaceae</taxon>
        <taxon>Janibacter</taxon>
    </lineage>
</organism>
<feature type="region of interest" description="Disordered" evidence="1">
    <location>
        <begin position="202"/>
        <end position="227"/>
    </location>
</feature>
<dbReference type="STRING" id="1210046.B277_00885"/>
<dbReference type="SUPFAM" id="SSF69593">
    <property type="entry name" value="Glycerol-3-phosphate (1)-acyltransferase"/>
    <property type="match status" value="1"/>
</dbReference>
<feature type="compositionally biased region" description="Basic and acidic residues" evidence="1">
    <location>
        <begin position="207"/>
        <end position="227"/>
    </location>
</feature>
<evidence type="ECO:0000259" key="2">
    <source>
        <dbReference type="Pfam" id="PF01553"/>
    </source>
</evidence>
<feature type="compositionally biased region" description="Basic and acidic residues" evidence="1">
    <location>
        <begin position="149"/>
        <end position="160"/>
    </location>
</feature>
<proteinExistence type="predicted"/>
<dbReference type="InterPro" id="IPR002123">
    <property type="entry name" value="Plipid/glycerol_acylTrfase"/>
</dbReference>
<protein>
    <submittedName>
        <fullName evidence="3">Phospholipid/glycerol acyltransferase</fullName>
    </submittedName>
</protein>
<feature type="domain" description="Phospholipid/glycerol acyltransferase" evidence="2">
    <location>
        <begin position="11"/>
        <end position="85"/>
    </location>
</feature>
<comment type="caution">
    <text evidence="3">The sequence shown here is derived from an EMBL/GenBank/DDBJ whole genome shotgun (WGS) entry which is preliminary data.</text>
</comment>
<reference evidence="3 4" key="1">
    <citation type="journal article" date="2012" name="J. Bacteriol.">
        <title>Genome Sequence of Janibacter hoylei MTCC8307, Isolated from the Stratospheric Air.</title>
        <authorList>
            <person name="Pawar S.P."/>
            <person name="Dhotre D.P."/>
            <person name="Shetty S.A."/>
            <person name="Chowdhury S.P."/>
            <person name="Chaudhari B.L."/>
            <person name="Shouche Y.S."/>
        </authorList>
    </citation>
    <scope>NUCLEOTIDE SEQUENCE [LARGE SCALE GENOMIC DNA]</scope>
    <source>
        <strain evidence="3 4">PVAS-1</strain>
    </source>
</reference>
<evidence type="ECO:0000313" key="4">
    <source>
        <dbReference type="Proteomes" id="UP000004474"/>
    </source>
</evidence>
<dbReference type="Pfam" id="PF01553">
    <property type="entry name" value="Acyltransferase"/>
    <property type="match status" value="1"/>
</dbReference>
<feature type="region of interest" description="Disordered" evidence="1">
    <location>
        <begin position="102"/>
        <end position="164"/>
    </location>
</feature>
<sequence>MLRLLKDKWFRVEVRGIDNIPADGGALLVSNHSGTVAIDSVITQLAIHDAHPQGRFLRMLGADLVFQLPVVGDVARKTGATLASNADAERLLRGGRARRRVAGGLQGRGQALPRALQAPALRPRRLRLGGRQGGGADHPVLRRRGRGGLPDDRQHEDGRTSRGCALRADHALLPAPRSARSHPAAEQVDHRVRRADRHRIARARGRGGPDARLRGHRPGARDDPADALLRTRDPTLGLLLGALWCPPCPKPASSWSAAPGATCATRRGR</sequence>
<accession>K1E256</accession>
<evidence type="ECO:0000313" key="3">
    <source>
        <dbReference type="EMBL" id="EKA62729.1"/>
    </source>
</evidence>
<dbReference type="AlphaFoldDB" id="K1E256"/>
<evidence type="ECO:0000256" key="1">
    <source>
        <dbReference type="SAM" id="MobiDB-lite"/>
    </source>
</evidence>
<dbReference type="GO" id="GO:0016746">
    <property type="term" value="F:acyltransferase activity"/>
    <property type="evidence" value="ECO:0007669"/>
    <property type="project" value="UniProtKB-KW"/>
</dbReference>
<name>K1E256_9MICO</name>
<keyword evidence="3" id="KW-0808">Transferase</keyword>
<dbReference type="eggNOG" id="COG0204">
    <property type="taxonomic scope" value="Bacteria"/>
</dbReference>
<dbReference type="Proteomes" id="UP000004474">
    <property type="component" value="Unassembled WGS sequence"/>
</dbReference>
<gene>
    <name evidence="3" type="ORF">B277_00885</name>
</gene>
<dbReference type="EMBL" id="ALWX01000003">
    <property type="protein sequence ID" value="EKA62729.1"/>
    <property type="molecule type" value="Genomic_DNA"/>
</dbReference>
<feature type="compositionally biased region" description="Low complexity" evidence="1">
    <location>
        <begin position="108"/>
        <end position="121"/>
    </location>
</feature>
<keyword evidence="3" id="KW-0012">Acyltransferase</keyword>